<proteinExistence type="predicted"/>
<sequence length="536" mass="59582">MKVEKFEVEKKSFQVKFEGSNEGTWISVTERSRGFVVSIGFEKEELDWLTEHLKKAVELEASRGFIQIVTKRKPLILVVSEGVKGNGWEDLRKAISSVQDYSDQAGGALKETFRDAQVSKGIYRGCQSYVEVVAEDGPRNGVLLSVGKWARAVICECKEKVQDWTHEGKAIARMMGTKGTVSVTPISPFKGCFFVDSARRAEWFQEQGRLLVRGRSILLKRWSPSENMKWGRVTKVARESLKLADLSKVKLWVETLPNVVLPALLEVEDGAWTFTVTVSITGEVDEDDISTSESTRNRDELLKAGGCVSQWSKNAEGLRNSIRDNECYNRRLLPQSRYRYLSTKLAAKRENGWEGSLLGPAEENFNGATTPEPMFKAQPVRAQSGTKNRGRHAGPVVSQAHETIALSSSTLQRDGSSAKAVPLFARSQGPIKVKAEDEAFSGEDGRAFEIKAQSLPNPSPPSDAIVSYNLKGSSWLGQRLGGTMSSVKKDRSRREDVAVRKGKALQVQTRGSAQKEEKAVSKKMWTTLFPPSFNRR</sequence>
<organism evidence="2 3">
    <name type="scientific">Vitis vinifera</name>
    <name type="common">Grape</name>
    <dbReference type="NCBI Taxonomy" id="29760"/>
    <lineage>
        <taxon>Eukaryota</taxon>
        <taxon>Viridiplantae</taxon>
        <taxon>Streptophyta</taxon>
        <taxon>Embryophyta</taxon>
        <taxon>Tracheophyta</taxon>
        <taxon>Spermatophyta</taxon>
        <taxon>Magnoliopsida</taxon>
        <taxon>eudicotyledons</taxon>
        <taxon>Gunneridae</taxon>
        <taxon>Pentapetalae</taxon>
        <taxon>rosids</taxon>
        <taxon>Vitales</taxon>
        <taxon>Vitaceae</taxon>
        <taxon>Viteae</taxon>
        <taxon>Vitis</taxon>
    </lineage>
</organism>
<feature type="region of interest" description="Disordered" evidence="1">
    <location>
        <begin position="499"/>
        <end position="523"/>
    </location>
</feature>
<protein>
    <recommendedName>
        <fullName evidence="4">DUF4283 domain-containing protein</fullName>
    </recommendedName>
</protein>
<reference evidence="2 3" key="1">
    <citation type="journal article" date="2018" name="PLoS Genet.">
        <title>Population sequencing reveals clonal diversity and ancestral inbreeding in the grapevine cultivar Chardonnay.</title>
        <authorList>
            <person name="Roach M.J."/>
            <person name="Johnson D.L."/>
            <person name="Bohlmann J."/>
            <person name="van Vuuren H.J."/>
            <person name="Jones S.J."/>
            <person name="Pretorius I.S."/>
            <person name="Schmidt S.A."/>
            <person name="Borneman A.R."/>
        </authorList>
    </citation>
    <scope>NUCLEOTIDE SEQUENCE [LARGE SCALE GENOMIC DNA]</scope>
    <source>
        <strain evidence="3">cv. Chardonnay</strain>
        <tissue evidence="2">Leaf</tissue>
    </source>
</reference>
<name>A0A438JZQ5_VITVI</name>
<evidence type="ECO:0000313" key="2">
    <source>
        <dbReference type="EMBL" id="RVX14408.1"/>
    </source>
</evidence>
<gene>
    <name evidence="2" type="ORF">CK203_017356</name>
</gene>
<evidence type="ECO:0008006" key="4">
    <source>
        <dbReference type="Google" id="ProtNLM"/>
    </source>
</evidence>
<evidence type="ECO:0000313" key="3">
    <source>
        <dbReference type="Proteomes" id="UP000288805"/>
    </source>
</evidence>
<dbReference type="Proteomes" id="UP000288805">
    <property type="component" value="Unassembled WGS sequence"/>
</dbReference>
<dbReference type="AlphaFoldDB" id="A0A438JZQ5"/>
<evidence type="ECO:0000256" key="1">
    <source>
        <dbReference type="SAM" id="MobiDB-lite"/>
    </source>
</evidence>
<comment type="caution">
    <text evidence="2">The sequence shown here is derived from an EMBL/GenBank/DDBJ whole genome shotgun (WGS) entry which is preliminary data.</text>
</comment>
<accession>A0A438JZQ5</accession>
<dbReference type="EMBL" id="QGNW01000021">
    <property type="protein sequence ID" value="RVX14408.1"/>
    <property type="molecule type" value="Genomic_DNA"/>
</dbReference>